<evidence type="ECO:0000256" key="3">
    <source>
        <dbReference type="ARBA" id="ARBA00021321"/>
    </source>
</evidence>
<sequence length="236" mass="25938">MAFSLTTSRCIELASISAIDCPSTLYLVSSPTPSIPHPNPPSPTPQPQPKMAPQPPGLKKPSARTLRHQRVTGQIHPQAPQKVFRDDAAVTDSFLSSKRDKRLIKHSSFVSRIQSARISKSTKRRRPSKKLAANLESLADALPELEEGAEVEQGKVRHKSLKSKKGALKRKERVVKGEMERFGVSMARLTQQDGAAAQKVETEEKTAPAPTANRWAALRGYISSTMEQNPAFAEKN</sequence>
<feature type="region of interest" description="Disordered" evidence="5">
    <location>
        <begin position="190"/>
        <end position="212"/>
    </location>
</feature>
<evidence type="ECO:0000313" key="7">
    <source>
        <dbReference type="Proteomes" id="UP000760494"/>
    </source>
</evidence>
<comment type="similarity">
    <text evidence="2">Belongs to the SLX9 family.</text>
</comment>
<dbReference type="GO" id="GO:0030688">
    <property type="term" value="C:preribosome, small subunit precursor"/>
    <property type="evidence" value="ECO:0007669"/>
    <property type="project" value="InterPro"/>
</dbReference>
<proteinExistence type="inferred from homology"/>
<name>A0A2H3SLJ5_FUSFU</name>
<dbReference type="GO" id="GO:0030686">
    <property type="term" value="C:90S preribosome"/>
    <property type="evidence" value="ECO:0007669"/>
    <property type="project" value="InterPro"/>
</dbReference>
<dbReference type="Proteomes" id="UP000760494">
    <property type="component" value="Unassembled WGS sequence"/>
</dbReference>
<evidence type="ECO:0000256" key="2">
    <source>
        <dbReference type="ARBA" id="ARBA00011022"/>
    </source>
</evidence>
<gene>
    <name evidence="6" type="ORF">C2S_9964</name>
</gene>
<keyword evidence="4" id="KW-0539">Nucleus</keyword>
<feature type="compositionally biased region" description="Pro residues" evidence="5">
    <location>
        <begin position="33"/>
        <end position="58"/>
    </location>
</feature>
<dbReference type="Pfam" id="PF15341">
    <property type="entry name" value="SLX9"/>
    <property type="match status" value="1"/>
</dbReference>
<evidence type="ECO:0000313" key="6">
    <source>
        <dbReference type="EMBL" id="VTT75567.1"/>
    </source>
</evidence>
<dbReference type="GO" id="GO:0000462">
    <property type="term" value="P:maturation of SSU-rRNA from tricistronic rRNA transcript (SSU-rRNA, 5.8S rRNA, LSU-rRNA)"/>
    <property type="evidence" value="ECO:0007669"/>
    <property type="project" value="InterPro"/>
</dbReference>
<feature type="region of interest" description="Disordered" evidence="5">
    <location>
        <begin position="29"/>
        <end position="80"/>
    </location>
</feature>
<reference evidence="6" key="1">
    <citation type="submission" date="2019-05" db="EMBL/GenBank/DDBJ databases">
        <authorList>
            <person name="Piombo E."/>
        </authorList>
    </citation>
    <scope>NUCLEOTIDE SEQUENCE</scope>
    <source>
        <strain evidence="6">C2S</strain>
    </source>
</reference>
<organism evidence="6 7">
    <name type="scientific">Fusarium fujikuroi</name>
    <name type="common">Bakanae and foot rot disease fungus</name>
    <name type="synonym">Gibberella fujikuroi</name>
    <dbReference type="NCBI Taxonomy" id="5127"/>
    <lineage>
        <taxon>Eukaryota</taxon>
        <taxon>Fungi</taxon>
        <taxon>Dikarya</taxon>
        <taxon>Ascomycota</taxon>
        <taxon>Pezizomycotina</taxon>
        <taxon>Sordariomycetes</taxon>
        <taxon>Hypocreomycetidae</taxon>
        <taxon>Hypocreales</taxon>
        <taxon>Nectriaceae</taxon>
        <taxon>Fusarium</taxon>
        <taxon>Fusarium fujikuroi species complex</taxon>
    </lineage>
</organism>
<feature type="compositionally biased region" description="Basic residues" evidence="5">
    <location>
        <begin position="61"/>
        <end position="70"/>
    </location>
</feature>
<comment type="subcellular location">
    <subcellularLocation>
        <location evidence="1">Nucleus</location>
        <location evidence="1">Nucleolus</location>
    </subcellularLocation>
</comment>
<protein>
    <recommendedName>
        <fullName evidence="3">Ribosome biogenesis protein SLX9</fullName>
    </recommendedName>
</protein>
<accession>A0A2H3SLJ5</accession>
<dbReference type="InterPro" id="IPR028160">
    <property type="entry name" value="Slx9-like"/>
</dbReference>
<dbReference type="AlphaFoldDB" id="A0A2H3SLJ5"/>
<dbReference type="GO" id="GO:0005730">
    <property type="term" value="C:nucleolus"/>
    <property type="evidence" value="ECO:0007669"/>
    <property type="project" value="UniProtKB-SubCell"/>
</dbReference>
<evidence type="ECO:0000256" key="5">
    <source>
        <dbReference type="SAM" id="MobiDB-lite"/>
    </source>
</evidence>
<evidence type="ECO:0000256" key="1">
    <source>
        <dbReference type="ARBA" id="ARBA00004604"/>
    </source>
</evidence>
<dbReference type="EMBL" id="CABFJX010000378">
    <property type="protein sequence ID" value="VTT75567.1"/>
    <property type="molecule type" value="Genomic_DNA"/>
</dbReference>
<comment type="caution">
    <text evidence="6">The sequence shown here is derived from an EMBL/GenBank/DDBJ whole genome shotgun (WGS) entry which is preliminary data.</text>
</comment>
<evidence type="ECO:0000256" key="4">
    <source>
        <dbReference type="ARBA" id="ARBA00023242"/>
    </source>
</evidence>